<feature type="region of interest" description="Disordered" evidence="5">
    <location>
        <begin position="311"/>
        <end position="333"/>
    </location>
</feature>
<dbReference type="GO" id="GO:0016791">
    <property type="term" value="F:phosphatase activity"/>
    <property type="evidence" value="ECO:0007669"/>
    <property type="project" value="InterPro"/>
</dbReference>
<dbReference type="PANTHER" id="PTHR20889">
    <property type="entry name" value="PHOSPHATASE, ORPHAN 1, 2"/>
    <property type="match status" value="1"/>
</dbReference>
<accession>A0A2P6VPH3</accession>
<dbReference type="InterPro" id="IPR023214">
    <property type="entry name" value="HAD_sf"/>
</dbReference>
<evidence type="ECO:0000256" key="4">
    <source>
        <dbReference type="ARBA" id="ARBA00022842"/>
    </source>
</evidence>
<keyword evidence="7" id="KW-1185">Reference proteome</keyword>
<evidence type="ECO:0000256" key="2">
    <source>
        <dbReference type="ARBA" id="ARBA00022723"/>
    </source>
</evidence>
<evidence type="ECO:0000256" key="3">
    <source>
        <dbReference type="ARBA" id="ARBA00022801"/>
    </source>
</evidence>
<proteinExistence type="predicted"/>
<keyword evidence="2" id="KW-0479">Metal-binding</keyword>
<gene>
    <name evidence="6" type="ORF">C2E20_1365</name>
</gene>
<dbReference type="GO" id="GO:0046872">
    <property type="term" value="F:metal ion binding"/>
    <property type="evidence" value="ECO:0007669"/>
    <property type="project" value="UniProtKB-KW"/>
</dbReference>
<evidence type="ECO:0000256" key="5">
    <source>
        <dbReference type="SAM" id="MobiDB-lite"/>
    </source>
</evidence>
<keyword evidence="4" id="KW-0460">Magnesium</keyword>
<dbReference type="STRING" id="554055.A0A2P6VPH3"/>
<feature type="region of interest" description="Disordered" evidence="5">
    <location>
        <begin position="258"/>
        <end position="278"/>
    </location>
</feature>
<evidence type="ECO:0000256" key="1">
    <source>
        <dbReference type="ARBA" id="ARBA00001946"/>
    </source>
</evidence>
<dbReference type="Pfam" id="PF06888">
    <property type="entry name" value="Put_Phosphatase"/>
    <property type="match status" value="1"/>
</dbReference>
<dbReference type="EMBL" id="LHPF02000002">
    <property type="protein sequence ID" value="PSC75980.1"/>
    <property type="molecule type" value="Genomic_DNA"/>
</dbReference>
<dbReference type="Gene3D" id="3.40.50.1000">
    <property type="entry name" value="HAD superfamily/HAD-like"/>
    <property type="match status" value="1"/>
</dbReference>
<dbReference type="InterPro" id="IPR006384">
    <property type="entry name" value="HAD_hydro_PyrdxlP_Pase-like"/>
</dbReference>
<keyword evidence="3" id="KW-0378">Hydrolase</keyword>
<dbReference type="InterPro" id="IPR016965">
    <property type="entry name" value="Pase_PHOSPHO-typ"/>
</dbReference>
<organism evidence="6 7">
    <name type="scientific">Micractinium conductrix</name>
    <dbReference type="NCBI Taxonomy" id="554055"/>
    <lineage>
        <taxon>Eukaryota</taxon>
        <taxon>Viridiplantae</taxon>
        <taxon>Chlorophyta</taxon>
        <taxon>core chlorophytes</taxon>
        <taxon>Trebouxiophyceae</taxon>
        <taxon>Chlorellales</taxon>
        <taxon>Chlorellaceae</taxon>
        <taxon>Chlorella clade</taxon>
        <taxon>Micractinium</taxon>
    </lineage>
</organism>
<sequence>MAASQDASLQAQGRTLLVFDFDWSLAEENSDTWVLQQLGAEEFYKAGRAAGTPWTKLMDQCLQEAASKLGRTRDDVGAALHAMPFDASLASLLRALERRGAGGKDSSGGSSTGSPDVDVIVLSDANTVYIDTILEHHGVAGAVMEVFTNPAEWRDGVLRVAPYHTDTAPHGCHHCPSNLCKGQVLRSFLQRQAAAGRSYARALYVGDGRGDYCPSVLLLHGSGSGGGTPAATATPTAEAAAAAAAVAAAAAETAEAADKPATTAASGGGSGAHAPAPPAPCGGGSNVVFVREEYPDGSPCSLWVMLRTEGGSSARDASGGNGRDGAALQRRRRGVVGWARPEQLAALLRQESLQGNQPVRDEAA</sequence>
<dbReference type="NCBIfam" id="TIGR01488">
    <property type="entry name" value="HAD-SF-IB"/>
    <property type="match status" value="1"/>
</dbReference>
<evidence type="ECO:0000313" key="6">
    <source>
        <dbReference type="EMBL" id="PSC75980.1"/>
    </source>
</evidence>
<dbReference type="Proteomes" id="UP000239649">
    <property type="component" value="Unassembled WGS sequence"/>
</dbReference>
<reference evidence="6 7" key="1">
    <citation type="journal article" date="2018" name="Plant J.">
        <title>Genome sequences of Chlorella sorokiniana UTEX 1602 and Micractinium conductrix SAG 241.80: implications to maltose excretion by a green alga.</title>
        <authorList>
            <person name="Arriola M.B."/>
            <person name="Velmurugan N."/>
            <person name="Zhang Y."/>
            <person name="Plunkett M.H."/>
            <person name="Hondzo H."/>
            <person name="Barney B.M."/>
        </authorList>
    </citation>
    <scope>NUCLEOTIDE SEQUENCE [LARGE SCALE GENOMIC DNA]</scope>
    <source>
        <strain evidence="6 7">SAG 241.80</strain>
    </source>
</reference>
<dbReference type="SUPFAM" id="SSF56784">
    <property type="entry name" value="HAD-like"/>
    <property type="match status" value="1"/>
</dbReference>
<comment type="caution">
    <text evidence="6">The sequence shown here is derived from an EMBL/GenBank/DDBJ whole genome shotgun (WGS) entry which is preliminary data.</text>
</comment>
<dbReference type="AlphaFoldDB" id="A0A2P6VPH3"/>
<dbReference type="NCBIfam" id="TIGR01489">
    <property type="entry name" value="DKMTPPase-SF"/>
    <property type="match status" value="1"/>
</dbReference>
<dbReference type="PANTHER" id="PTHR20889:SF12">
    <property type="entry name" value="LP01149P"/>
    <property type="match status" value="1"/>
</dbReference>
<evidence type="ECO:0000313" key="7">
    <source>
        <dbReference type="Proteomes" id="UP000239649"/>
    </source>
</evidence>
<name>A0A2P6VPH3_9CHLO</name>
<comment type="cofactor">
    <cofactor evidence="1">
        <name>Mg(2+)</name>
        <dbReference type="ChEBI" id="CHEBI:18420"/>
    </cofactor>
</comment>
<dbReference type="InterPro" id="IPR036412">
    <property type="entry name" value="HAD-like_sf"/>
</dbReference>
<dbReference type="OrthoDB" id="10267182at2759"/>
<protein>
    <submittedName>
        <fullName evidence="6">Inorganic pyrophosphatase 3</fullName>
    </submittedName>
</protein>